<keyword evidence="12" id="KW-0460">Magnesium</keyword>
<feature type="transmembrane region" description="Helical" evidence="19">
    <location>
        <begin position="202"/>
        <end position="221"/>
    </location>
</feature>
<comment type="subcellular location">
    <subcellularLocation>
        <location evidence="2">Endoplasmic reticulum membrane</location>
        <topology evidence="2">Multi-pass membrane protein</topology>
    </subcellularLocation>
</comment>
<evidence type="ECO:0000256" key="16">
    <source>
        <dbReference type="ARBA" id="ARBA00033238"/>
    </source>
</evidence>
<dbReference type="EC" id="2.7.8.15" evidence="5"/>
<feature type="transmembrane region" description="Helical" evidence="19">
    <location>
        <begin position="227"/>
        <end position="249"/>
    </location>
</feature>
<evidence type="ECO:0000256" key="18">
    <source>
        <dbReference type="ARBA" id="ARBA00045078"/>
    </source>
</evidence>
<organism evidence="20 21">
    <name type="scientific">Panagrolaimus superbus</name>
    <dbReference type="NCBI Taxonomy" id="310955"/>
    <lineage>
        <taxon>Eukaryota</taxon>
        <taxon>Metazoa</taxon>
        <taxon>Ecdysozoa</taxon>
        <taxon>Nematoda</taxon>
        <taxon>Chromadorea</taxon>
        <taxon>Rhabditida</taxon>
        <taxon>Tylenchina</taxon>
        <taxon>Panagrolaimomorpha</taxon>
        <taxon>Panagrolaimoidea</taxon>
        <taxon>Panagrolaimidae</taxon>
        <taxon>Panagrolaimus</taxon>
    </lineage>
</organism>
<evidence type="ECO:0000256" key="5">
    <source>
        <dbReference type="ARBA" id="ARBA00013225"/>
    </source>
</evidence>
<dbReference type="WBParaSite" id="PSU_v2.g19051.t1">
    <property type="protein sequence ID" value="PSU_v2.g19051.t1"/>
    <property type="gene ID" value="PSU_v2.g19051"/>
</dbReference>
<keyword evidence="13 19" id="KW-1133">Transmembrane helix</keyword>
<comment type="function">
    <text evidence="17">UDP-N-acetylglucosamine--dolichyl-phosphate N-acetylglucosaminephosphotransferase that operates in the biosynthetic pathway of dolichol-linked oligosaccharides, the glycan precursors employed in protein asparagine (N)-glycosylation. The assembly of dolichol-linked oligosaccharides begins on the cytosolic side of the endoplasmic reticulum membrane and finishes in its lumen. The sequential addition of sugars to dolichol pyrophosphate produces dolichol-linked oligosaccharides containing fourteen sugars, including two GlcNAcs, nine mannoses and three glucoses. Once assembled, the oligosaccharide is transferred from the lipid to nascent proteins by oligosaccharyltransferases. Catalyzes the initial step of dolichol-linked oligosaccharide biosynthesis, transfering GlcNAc-1-P from cytosolic UDP-GlcNAc onto the carrier lipid dolichyl phosphate (P-dolichol), yielding GlcNAc-P-P-dolichol embedded in the cytoplasmic leaflet of the endoplasmic reticulum membrane.</text>
</comment>
<evidence type="ECO:0000256" key="17">
    <source>
        <dbReference type="ARBA" id="ARBA00044717"/>
    </source>
</evidence>
<keyword evidence="8" id="KW-0808">Transferase</keyword>
<dbReference type="GO" id="GO:0003975">
    <property type="term" value="F:UDP-N-acetylglucosamine-dolichyl-phosphate N-acetylglucosaminephosphotransferase activity"/>
    <property type="evidence" value="ECO:0007669"/>
    <property type="project" value="UniProtKB-EC"/>
</dbReference>
<evidence type="ECO:0000256" key="11">
    <source>
        <dbReference type="ARBA" id="ARBA00022824"/>
    </source>
</evidence>
<evidence type="ECO:0000256" key="1">
    <source>
        <dbReference type="ARBA" id="ARBA00001946"/>
    </source>
</evidence>
<dbReference type="AlphaFoldDB" id="A0A914YFH4"/>
<comment type="similarity">
    <text evidence="4">Belongs to the glycosyltransferase 4 family.</text>
</comment>
<dbReference type="PANTHER" id="PTHR10571">
    <property type="entry name" value="UDP-N-ACETYLGLUCOSAMINE--DOLICHYL-PHOSPHATE N-ACETYLGLUCOSAMINEPHOSPHOTRANSFERASE"/>
    <property type="match status" value="1"/>
</dbReference>
<feature type="transmembrane region" description="Helical" evidence="19">
    <location>
        <begin position="132"/>
        <end position="156"/>
    </location>
</feature>
<dbReference type="GO" id="GO:0006488">
    <property type="term" value="P:dolichol-linked oligosaccharide biosynthetic process"/>
    <property type="evidence" value="ECO:0007669"/>
    <property type="project" value="InterPro"/>
</dbReference>
<evidence type="ECO:0000256" key="9">
    <source>
        <dbReference type="ARBA" id="ARBA00022692"/>
    </source>
</evidence>
<evidence type="ECO:0000256" key="6">
    <source>
        <dbReference type="ARBA" id="ARBA00017659"/>
    </source>
</evidence>
<feature type="transmembrane region" description="Helical" evidence="19">
    <location>
        <begin position="391"/>
        <end position="415"/>
    </location>
</feature>
<evidence type="ECO:0000256" key="13">
    <source>
        <dbReference type="ARBA" id="ARBA00022989"/>
    </source>
</evidence>
<feature type="transmembrane region" description="Helical" evidence="19">
    <location>
        <begin position="176"/>
        <end position="195"/>
    </location>
</feature>
<dbReference type="GO" id="GO:0046872">
    <property type="term" value="F:metal ion binding"/>
    <property type="evidence" value="ECO:0007669"/>
    <property type="project" value="UniProtKB-KW"/>
</dbReference>
<feature type="transmembrane region" description="Helical" evidence="19">
    <location>
        <begin position="14"/>
        <end position="32"/>
    </location>
</feature>
<proteinExistence type="inferred from homology"/>
<dbReference type="Pfam" id="PF00953">
    <property type="entry name" value="Glycos_transf_4"/>
    <property type="match status" value="1"/>
</dbReference>
<dbReference type="InterPro" id="IPR000715">
    <property type="entry name" value="Glycosyl_transferase_4"/>
</dbReference>
<evidence type="ECO:0000313" key="20">
    <source>
        <dbReference type="Proteomes" id="UP000887577"/>
    </source>
</evidence>
<name>A0A914YFH4_9BILA</name>
<evidence type="ECO:0000256" key="3">
    <source>
        <dbReference type="ARBA" id="ARBA00004922"/>
    </source>
</evidence>
<dbReference type="CDD" id="cd06855">
    <property type="entry name" value="GT_GPT_euk"/>
    <property type="match status" value="1"/>
</dbReference>
<dbReference type="GO" id="GO:0016757">
    <property type="term" value="F:glycosyltransferase activity"/>
    <property type="evidence" value="ECO:0007669"/>
    <property type="project" value="UniProtKB-KW"/>
</dbReference>
<evidence type="ECO:0000256" key="15">
    <source>
        <dbReference type="ARBA" id="ARBA00029567"/>
    </source>
</evidence>
<sequence length="419" mass="47739">MLPSEISKHNNENLLGVVGANVILSIIAGYLTRHFIQEFIPIFLSTKHLFGNDQCKPEKRNIPEPMGIIAAGVYLISIFLFIPVLFFLWIQTGSEFPNLRLNMLLAAILSVTTGILLGFVDDMLDLRWRHKLIFPMLSSLPLLMIYYICGNSTSMLLPKYFQSFVGTSYINLGPLFYIYMGMVGIFCTNAINIIAGINGVEVGQGLVIGASVALFNIIQIYRLDDDWYHSFSLCMLLPFLSTSFALYSMNVYPAKVFVGDTYCYWAGMLLGTVGILGHFSKTLLLFCIPQVFNFLYSIPQLFHFVPCPRHRLPKFDAKGDQKLHMSMAEFEISKTSSLAKLIITIFRLFGLLHYREFEKDGSKWAEINNLTILNLILKFTGPLYEYRLNQAFLGIQIFCSFCAFLCRFYFAYLLYDVVN</sequence>
<comment type="catalytic activity">
    <reaction evidence="18">
        <text>a di-trans,poly-cis-dolichyl phosphate + UDP-N-acetyl-alpha-D-glucosamine = an N-acetyl-alpha-D-glucosaminyl-diphospho-di-trans,poly-cis-dolichol + UMP</text>
        <dbReference type="Rhea" id="RHEA:13289"/>
        <dbReference type="Rhea" id="RHEA-COMP:19498"/>
        <dbReference type="Rhea" id="RHEA-COMP:19507"/>
        <dbReference type="ChEBI" id="CHEBI:57683"/>
        <dbReference type="ChEBI" id="CHEBI:57705"/>
        <dbReference type="ChEBI" id="CHEBI:57865"/>
        <dbReference type="ChEBI" id="CHEBI:58427"/>
        <dbReference type="EC" id="2.7.8.15"/>
    </reaction>
    <physiologicalReaction direction="left-to-right" evidence="18">
        <dbReference type="Rhea" id="RHEA:13290"/>
    </physiologicalReaction>
</comment>
<evidence type="ECO:0000256" key="19">
    <source>
        <dbReference type="SAM" id="Phobius"/>
    </source>
</evidence>
<comment type="cofactor">
    <cofactor evidence="1">
        <name>Mg(2+)</name>
        <dbReference type="ChEBI" id="CHEBI:18420"/>
    </cofactor>
</comment>
<dbReference type="Proteomes" id="UP000887577">
    <property type="component" value="Unplaced"/>
</dbReference>
<keyword evidence="10" id="KW-0479">Metal-binding</keyword>
<evidence type="ECO:0000256" key="7">
    <source>
        <dbReference type="ARBA" id="ARBA00022676"/>
    </source>
</evidence>
<dbReference type="InterPro" id="IPR033895">
    <property type="entry name" value="GPT"/>
</dbReference>
<keyword evidence="9 19" id="KW-0812">Transmembrane</keyword>
<accession>A0A914YFH4</accession>
<reference evidence="21" key="1">
    <citation type="submission" date="2022-11" db="UniProtKB">
        <authorList>
            <consortium name="WormBaseParasite"/>
        </authorList>
    </citation>
    <scope>IDENTIFICATION</scope>
</reference>
<feature type="transmembrane region" description="Helical" evidence="19">
    <location>
        <begin position="101"/>
        <end position="120"/>
    </location>
</feature>
<evidence type="ECO:0000256" key="14">
    <source>
        <dbReference type="ARBA" id="ARBA00023136"/>
    </source>
</evidence>
<keyword evidence="14 19" id="KW-0472">Membrane</keyword>
<dbReference type="PANTHER" id="PTHR10571:SF0">
    <property type="entry name" value="UDP-N-ACETYLGLUCOSAMINE--DOLICHYL-PHOSPHATE N-ACETYLGLUCOSAMINEPHOSPHOTRANSFERASE"/>
    <property type="match status" value="1"/>
</dbReference>
<evidence type="ECO:0000256" key="8">
    <source>
        <dbReference type="ARBA" id="ARBA00022679"/>
    </source>
</evidence>
<keyword evidence="11" id="KW-0256">Endoplasmic reticulum</keyword>
<comment type="pathway">
    <text evidence="3">Protein modification; protein glycosylation.</text>
</comment>
<protein>
    <recommendedName>
        <fullName evidence="6">UDP-N-acetylglucosamine--dolichyl-phosphate N-acetylglucosaminephosphotransferase</fullName>
        <ecNumber evidence="5">2.7.8.15</ecNumber>
    </recommendedName>
    <alternativeName>
        <fullName evidence="15">GlcNAc-1-P transferase</fullName>
    </alternativeName>
    <alternativeName>
        <fullName evidence="16">N-acetylglucosamine-1-phosphate transferase</fullName>
    </alternativeName>
</protein>
<dbReference type="GO" id="GO:0005789">
    <property type="term" value="C:endoplasmic reticulum membrane"/>
    <property type="evidence" value="ECO:0007669"/>
    <property type="project" value="UniProtKB-SubCell"/>
</dbReference>
<keyword evidence="20" id="KW-1185">Reference proteome</keyword>
<feature type="transmembrane region" description="Helical" evidence="19">
    <location>
        <begin position="66"/>
        <end position="89"/>
    </location>
</feature>
<feature type="transmembrane region" description="Helical" evidence="19">
    <location>
        <begin position="261"/>
        <end position="277"/>
    </location>
</feature>
<keyword evidence="7" id="KW-0328">Glycosyltransferase</keyword>
<evidence type="ECO:0000256" key="4">
    <source>
        <dbReference type="ARBA" id="ARBA00009317"/>
    </source>
</evidence>
<evidence type="ECO:0000256" key="2">
    <source>
        <dbReference type="ARBA" id="ARBA00004477"/>
    </source>
</evidence>
<evidence type="ECO:0000256" key="12">
    <source>
        <dbReference type="ARBA" id="ARBA00022842"/>
    </source>
</evidence>
<evidence type="ECO:0000313" key="21">
    <source>
        <dbReference type="WBParaSite" id="PSU_v2.g19051.t1"/>
    </source>
</evidence>
<evidence type="ECO:0000256" key="10">
    <source>
        <dbReference type="ARBA" id="ARBA00022723"/>
    </source>
</evidence>